<sequence>MTRILTLLLSIALLTMTLPAIGQQCIHPPDDLIPAVGSSPTASPMVVVAFGTSLMWGDGLLEQNTFRYRTAQWLATYSLRPVRLATYAHSAAVLAAQLGASYPVNPVPDIGDLNYSLPSVDDQIACAARAPGLAHPDLILVEGCINDVGAESIALPWTQPGLLKSETEAACGPAMLKELQKIDASFPNTAVVVAGYYPLVSKKSTVFGFFGLSGTRRAVNRAKRIRDQKALTRQKTITPPQPKTSMSHLQEHDSMADNSELFYQTSKKALKEDIQQVNASASSPRFFYAQLPEGNYGYPDPTVNPNLAYGAPNRHLWMISFRFFHLFAFYKDQKYWYRVPLCDDPRNVPDLLERPICETSPAFHPNGSGSQVYTDSIIQSIPSAIKDTWKH</sequence>
<dbReference type="EMBL" id="CP002467">
    <property type="protein sequence ID" value="ADV82428.1"/>
    <property type="molecule type" value="Genomic_DNA"/>
</dbReference>
<keyword evidence="3" id="KW-1185">Reference proteome</keyword>
<dbReference type="HOGENOM" id="CLU_705826_0_0_0"/>
<organism evidence="2 3">
    <name type="scientific">Terriglobus saanensis (strain ATCC BAA-1853 / DSM 23119 / SP1PR4)</name>
    <dbReference type="NCBI Taxonomy" id="401053"/>
    <lineage>
        <taxon>Bacteria</taxon>
        <taxon>Pseudomonadati</taxon>
        <taxon>Acidobacteriota</taxon>
        <taxon>Terriglobia</taxon>
        <taxon>Terriglobales</taxon>
        <taxon>Acidobacteriaceae</taxon>
        <taxon>Terriglobus</taxon>
    </lineage>
</organism>
<accession>E8V2L0</accession>
<proteinExistence type="predicted"/>
<dbReference type="SUPFAM" id="SSF52266">
    <property type="entry name" value="SGNH hydrolase"/>
    <property type="match status" value="1"/>
</dbReference>
<dbReference type="AlphaFoldDB" id="E8V2L0"/>
<feature type="signal peptide" evidence="1">
    <location>
        <begin position="1"/>
        <end position="22"/>
    </location>
</feature>
<evidence type="ECO:0000256" key="1">
    <source>
        <dbReference type="SAM" id="SignalP"/>
    </source>
</evidence>
<gene>
    <name evidence="2" type="ordered locus">AciPR4_1612</name>
</gene>
<keyword evidence="1" id="KW-0732">Signal</keyword>
<protein>
    <recommendedName>
        <fullName evidence="4">SGNH hydrolase-type esterase domain-containing protein</fullName>
    </recommendedName>
</protein>
<name>E8V2L0_TERSS</name>
<evidence type="ECO:0008006" key="4">
    <source>
        <dbReference type="Google" id="ProtNLM"/>
    </source>
</evidence>
<evidence type="ECO:0000313" key="2">
    <source>
        <dbReference type="EMBL" id="ADV82428.1"/>
    </source>
</evidence>
<reference evidence="2 3" key="1">
    <citation type="journal article" date="2012" name="Stand. Genomic Sci.">
        <title>Complete genome sequence of Terriglobus saanensis type strain SP1PR4(T), an Acidobacteria from tundra soil.</title>
        <authorList>
            <person name="Rawat S.R."/>
            <person name="Mannisto M.K."/>
            <person name="Starovoytov V."/>
            <person name="Goodwin L."/>
            <person name="Nolan M."/>
            <person name="Hauser L."/>
            <person name="Land M."/>
            <person name="Davenport K.W."/>
            <person name="Woyke T."/>
            <person name="Haggblom M.M."/>
        </authorList>
    </citation>
    <scope>NUCLEOTIDE SEQUENCE</scope>
    <source>
        <strain evidence="3">ATCC BAA-1853 / DSM 23119 / SP1PR4</strain>
    </source>
</reference>
<feature type="chain" id="PRO_5003232985" description="SGNH hydrolase-type esterase domain-containing protein" evidence="1">
    <location>
        <begin position="23"/>
        <end position="391"/>
    </location>
</feature>
<dbReference type="RefSeq" id="WP_013568161.1">
    <property type="nucleotide sequence ID" value="NC_014963.1"/>
</dbReference>
<dbReference type="KEGG" id="tsa:AciPR4_1612"/>
<dbReference type="Proteomes" id="UP000006844">
    <property type="component" value="Chromosome"/>
</dbReference>
<dbReference type="OrthoDB" id="2751633at2"/>
<evidence type="ECO:0000313" key="3">
    <source>
        <dbReference type="Proteomes" id="UP000006844"/>
    </source>
</evidence>